<dbReference type="Proteomes" id="UP000249135">
    <property type="component" value="Unassembled WGS sequence"/>
</dbReference>
<sequence>MTPLDPLLLFVVANTVGPSTSSLYSLYLGATYGVRGALGYTLGTSLGFSIVVTTSSVLVAVAYEIPAGGQFGLKLFASGYTAWIASKCLRTAWTSSRDSTKALAFTKLGAYDGAIQQLANPRGWALATVSVVGFSDAQVPPLMEGSSQKTENKAR</sequence>
<keyword evidence="1" id="KW-0472">Membrane</keyword>
<evidence type="ECO:0000313" key="3">
    <source>
        <dbReference type="Proteomes" id="UP000249135"/>
    </source>
</evidence>
<keyword evidence="1" id="KW-1133">Transmembrane helix</keyword>
<evidence type="ECO:0000256" key="1">
    <source>
        <dbReference type="SAM" id="Phobius"/>
    </source>
</evidence>
<name>A0A2W5RR37_VARPD</name>
<accession>A0A2W5RR37</accession>
<dbReference type="EMBL" id="QFPP01000209">
    <property type="protein sequence ID" value="PZQ73087.1"/>
    <property type="molecule type" value="Genomic_DNA"/>
</dbReference>
<feature type="transmembrane region" description="Helical" evidence="1">
    <location>
        <begin position="7"/>
        <end position="27"/>
    </location>
</feature>
<organism evidence="2 3">
    <name type="scientific">Variovorax paradoxus</name>
    <dbReference type="NCBI Taxonomy" id="34073"/>
    <lineage>
        <taxon>Bacteria</taxon>
        <taxon>Pseudomonadati</taxon>
        <taxon>Pseudomonadota</taxon>
        <taxon>Betaproteobacteria</taxon>
        <taxon>Burkholderiales</taxon>
        <taxon>Comamonadaceae</taxon>
        <taxon>Variovorax</taxon>
    </lineage>
</organism>
<gene>
    <name evidence="2" type="ORF">DI563_16035</name>
</gene>
<feature type="transmembrane region" description="Helical" evidence="1">
    <location>
        <begin position="39"/>
        <end position="63"/>
    </location>
</feature>
<evidence type="ECO:0000313" key="2">
    <source>
        <dbReference type="EMBL" id="PZQ73087.1"/>
    </source>
</evidence>
<protein>
    <submittedName>
        <fullName evidence="2">Uncharacterized protein</fullName>
    </submittedName>
</protein>
<dbReference type="AlphaFoldDB" id="A0A2W5RR37"/>
<comment type="caution">
    <text evidence="2">The sequence shown here is derived from an EMBL/GenBank/DDBJ whole genome shotgun (WGS) entry which is preliminary data.</text>
</comment>
<keyword evidence="1" id="KW-0812">Transmembrane</keyword>
<proteinExistence type="predicted"/>
<reference evidence="2 3" key="1">
    <citation type="submission" date="2017-08" db="EMBL/GenBank/DDBJ databases">
        <title>Infants hospitalized years apart are colonized by the same room-sourced microbial strains.</title>
        <authorList>
            <person name="Brooks B."/>
            <person name="Olm M.R."/>
            <person name="Firek B.A."/>
            <person name="Baker R."/>
            <person name="Thomas B.C."/>
            <person name="Morowitz M.J."/>
            <person name="Banfield J.F."/>
        </authorList>
    </citation>
    <scope>NUCLEOTIDE SEQUENCE [LARGE SCALE GENOMIC DNA]</scope>
    <source>
        <strain evidence="2">S2_005_003_R2_41</strain>
    </source>
</reference>